<accession>A0A1E3ADG2</accession>
<dbReference type="SMART" id="SM00342">
    <property type="entry name" value="HTH_ARAC"/>
    <property type="match status" value="1"/>
</dbReference>
<dbReference type="GO" id="GO:0043565">
    <property type="term" value="F:sequence-specific DNA binding"/>
    <property type="evidence" value="ECO:0007669"/>
    <property type="project" value="InterPro"/>
</dbReference>
<proteinExistence type="predicted"/>
<evidence type="ECO:0000256" key="3">
    <source>
        <dbReference type="ARBA" id="ARBA00023163"/>
    </source>
</evidence>
<dbReference type="InterPro" id="IPR018060">
    <property type="entry name" value="HTH_AraC"/>
</dbReference>
<reference evidence="5 6" key="1">
    <citation type="submission" date="2016-07" db="EMBL/GenBank/DDBJ databases">
        <title>Characterization of isolates of Eisenbergiella tayi derived from blood cultures, using whole genome sequencing.</title>
        <authorList>
            <person name="Burdz T."/>
            <person name="Wiebe D."/>
            <person name="Huynh C."/>
            <person name="Bernard K."/>
        </authorList>
    </citation>
    <scope>NUCLEOTIDE SEQUENCE [LARGE SCALE GENOMIC DNA]</scope>
    <source>
        <strain evidence="5 6">NML 110608</strain>
    </source>
</reference>
<evidence type="ECO:0000313" key="6">
    <source>
        <dbReference type="Proteomes" id="UP000094067"/>
    </source>
</evidence>
<evidence type="ECO:0000259" key="4">
    <source>
        <dbReference type="PROSITE" id="PS01124"/>
    </source>
</evidence>
<dbReference type="PATRIC" id="fig|1432052.4.peg.2962"/>
<dbReference type="Proteomes" id="UP000094067">
    <property type="component" value="Unassembled WGS sequence"/>
</dbReference>
<dbReference type="InterPro" id="IPR003313">
    <property type="entry name" value="AraC-bd"/>
</dbReference>
<organism evidence="5 6">
    <name type="scientific">Eisenbergiella tayi</name>
    <dbReference type="NCBI Taxonomy" id="1432052"/>
    <lineage>
        <taxon>Bacteria</taxon>
        <taxon>Bacillati</taxon>
        <taxon>Bacillota</taxon>
        <taxon>Clostridia</taxon>
        <taxon>Lachnospirales</taxon>
        <taxon>Lachnospiraceae</taxon>
        <taxon>Eisenbergiella</taxon>
    </lineage>
</organism>
<dbReference type="GO" id="GO:0003700">
    <property type="term" value="F:DNA-binding transcription factor activity"/>
    <property type="evidence" value="ECO:0007669"/>
    <property type="project" value="InterPro"/>
</dbReference>
<keyword evidence="2" id="KW-0238">DNA-binding</keyword>
<dbReference type="SUPFAM" id="SSF51182">
    <property type="entry name" value="RmlC-like cupins"/>
    <property type="match status" value="1"/>
</dbReference>
<comment type="caution">
    <text evidence="5">The sequence shown here is derived from an EMBL/GenBank/DDBJ whole genome shotgun (WGS) entry which is preliminary data.</text>
</comment>
<dbReference type="InterPro" id="IPR014710">
    <property type="entry name" value="RmlC-like_jellyroll"/>
</dbReference>
<dbReference type="EMBL" id="MCGH01000002">
    <property type="protein sequence ID" value="ODM06763.1"/>
    <property type="molecule type" value="Genomic_DNA"/>
</dbReference>
<gene>
    <name evidence="5" type="primary">soxS_4</name>
    <name evidence="5" type="ORF">BEI61_02653</name>
</gene>
<evidence type="ECO:0000256" key="1">
    <source>
        <dbReference type="ARBA" id="ARBA00023015"/>
    </source>
</evidence>
<dbReference type="Gene3D" id="1.10.10.60">
    <property type="entry name" value="Homeodomain-like"/>
    <property type="match status" value="2"/>
</dbReference>
<name>A0A1E3ADG2_9FIRM</name>
<dbReference type="Gene3D" id="2.60.120.10">
    <property type="entry name" value="Jelly Rolls"/>
    <property type="match status" value="1"/>
</dbReference>
<keyword evidence="3" id="KW-0804">Transcription</keyword>
<dbReference type="PROSITE" id="PS01124">
    <property type="entry name" value="HTH_ARAC_FAMILY_2"/>
    <property type="match status" value="1"/>
</dbReference>
<dbReference type="AlphaFoldDB" id="A0A1E3ADG2"/>
<dbReference type="InterPro" id="IPR009057">
    <property type="entry name" value="Homeodomain-like_sf"/>
</dbReference>
<dbReference type="Pfam" id="PF12833">
    <property type="entry name" value="HTH_18"/>
    <property type="match status" value="1"/>
</dbReference>
<protein>
    <submittedName>
        <fullName evidence="5">Regulatory protein SoxS</fullName>
    </submittedName>
</protein>
<evidence type="ECO:0000313" key="5">
    <source>
        <dbReference type="EMBL" id="ODM06763.1"/>
    </source>
</evidence>
<dbReference type="PANTHER" id="PTHR43280:SF34">
    <property type="entry name" value="ARAC-FAMILY TRANSCRIPTIONAL REGULATOR"/>
    <property type="match status" value="1"/>
</dbReference>
<dbReference type="InterPro" id="IPR011051">
    <property type="entry name" value="RmlC_Cupin_sf"/>
</dbReference>
<keyword evidence="1" id="KW-0805">Transcription regulation</keyword>
<dbReference type="SUPFAM" id="SSF46689">
    <property type="entry name" value="Homeodomain-like"/>
    <property type="match status" value="1"/>
</dbReference>
<dbReference type="PANTHER" id="PTHR43280">
    <property type="entry name" value="ARAC-FAMILY TRANSCRIPTIONAL REGULATOR"/>
    <property type="match status" value="1"/>
</dbReference>
<feature type="domain" description="HTH araC/xylS-type" evidence="4">
    <location>
        <begin position="160"/>
        <end position="258"/>
    </location>
</feature>
<evidence type="ECO:0000256" key="2">
    <source>
        <dbReference type="ARBA" id="ARBA00023125"/>
    </source>
</evidence>
<sequence length="260" mass="30581">MNPFYEKRSGKLQIGVSDNMNFPAHLHDDVEVLYCLEGGVQVSVMGETHLVGKGECAVIFPERVHSYRSEDNSRALLFIFSTAMSGTYGRTIQKYYPENPFLEKKDIPPDARLAFRRLCSGDVQKDDKLCIAWIQVVLASLFPRFELREDERPEDMDLTYRLVRYVMEHFQEPLSLEELARNLHVNKYYLSHTFSSRLQMNFREYLNRIRLEYATQQIRSTRKPLTEIWEDAGFESQRSFNRVFHEAVGMSPKEYRGRGW</sequence>
<dbReference type="Pfam" id="PF02311">
    <property type="entry name" value="AraC_binding"/>
    <property type="match status" value="1"/>
</dbReference>
<dbReference type="RefSeq" id="WP_069152588.1">
    <property type="nucleotide sequence ID" value="NZ_MCGH01000002.1"/>
</dbReference>